<proteinExistence type="inferred from homology"/>
<reference evidence="9 10" key="1">
    <citation type="submission" date="2018-06" db="EMBL/GenBank/DDBJ databases">
        <title>Complete Genomes of Monosporascus.</title>
        <authorList>
            <person name="Robinson A.J."/>
            <person name="Natvig D.O."/>
        </authorList>
    </citation>
    <scope>NUCLEOTIDE SEQUENCE [LARGE SCALE GENOMIC DNA]</scope>
    <source>
        <strain evidence="9 10">CBS 110550</strain>
    </source>
</reference>
<keyword evidence="3 7" id="KW-1133">Transmembrane helix</keyword>
<dbReference type="Proteomes" id="UP000293360">
    <property type="component" value="Unassembled WGS sequence"/>
</dbReference>
<feature type="region of interest" description="Disordered" evidence="6">
    <location>
        <begin position="265"/>
        <end position="336"/>
    </location>
</feature>
<dbReference type="AlphaFoldDB" id="A0A4V1XBG1"/>
<comment type="similarity">
    <text evidence="5">Belongs to the SAT4 family.</text>
</comment>
<comment type="caution">
    <text evidence="9">The sequence shown here is derived from an EMBL/GenBank/DDBJ whole genome shotgun (WGS) entry which is preliminary data.</text>
</comment>
<gene>
    <name evidence="9" type="ORF">DL764_003351</name>
</gene>
<feature type="transmembrane region" description="Helical" evidence="7">
    <location>
        <begin position="203"/>
        <end position="221"/>
    </location>
</feature>
<feature type="transmembrane region" description="Helical" evidence="7">
    <location>
        <begin position="88"/>
        <end position="110"/>
    </location>
</feature>
<dbReference type="EMBL" id="QJNU01000142">
    <property type="protein sequence ID" value="RYP06129.1"/>
    <property type="molecule type" value="Genomic_DNA"/>
</dbReference>
<evidence type="ECO:0000256" key="1">
    <source>
        <dbReference type="ARBA" id="ARBA00004141"/>
    </source>
</evidence>
<feature type="transmembrane region" description="Helical" evidence="7">
    <location>
        <begin position="169"/>
        <end position="191"/>
    </location>
</feature>
<keyword evidence="10" id="KW-1185">Reference proteome</keyword>
<feature type="transmembrane region" description="Helical" evidence="7">
    <location>
        <begin position="12"/>
        <end position="32"/>
    </location>
</feature>
<feature type="transmembrane region" description="Helical" evidence="7">
    <location>
        <begin position="233"/>
        <end position="260"/>
    </location>
</feature>
<feature type="transmembrane region" description="Helical" evidence="7">
    <location>
        <begin position="44"/>
        <end position="68"/>
    </location>
</feature>
<feature type="compositionally biased region" description="Polar residues" evidence="6">
    <location>
        <begin position="279"/>
        <end position="294"/>
    </location>
</feature>
<sequence>MVAPAGVGVSLLHVTIVMLALSWVVFATRTGVRIWIKAFGVDDWLMGAGLVLYSITAALVIVCCFYGAGQYSNALTTPTIMQGTKLFFIAEFFYASSTVPIKCSICATLLRIADARRRFVWTLWGLMVLVAVAAVIFIVTIANICHPISTLWGEATGTCNPTLNSSVSFFFSAVAIVTDWALAILPGALLWNVQMKGRVKVSVALILGLAAFASCATIVRLRYLTLYDDQAEFMFGTGAIGLWSVIEEGIGIIAGSMPALRPLLSSSSRRRTGASGSGQPSAGTAFHSLSNQGDNKNRKRRGDDVKMDTFDSTTLSEAAHNRNKSQTSDTDGDSQKHILKETQVTVTAEHSNAADDWTRQRVLGWEKRNY</sequence>
<feature type="transmembrane region" description="Helical" evidence="7">
    <location>
        <begin position="122"/>
        <end position="149"/>
    </location>
</feature>
<protein>
    <recommendedName>
        <fullName evidence="8">Rhodopsin domain-containing protein</fullName>
    </recommendedName>
</protein>
<dbReference type="Pfam" id="PF20684">
    <property type="entry name" value="Fung_rhodopsin"/>
    <property type="match status" value="1"/>
</dbReference>
<evidence type="ECO:0000259" key="8">
    <source>
        <dbReference type="Pfam" id="PF20684"/>
    </source>
</evidence>
<keyword evidence="4 7" id="KW-0472">Membrane</keyword>
<dbReference type="GO" id="GO:0016020">
    <property type="term" value="C:membrane"/>
    <property type="evidence" value="ECO:0007669"/>
    <property type="project" value="UniProtKB-SubCell"/>
</dbReference>
<evidence type="ECO:0000256" key="2">
    <source>
        <dbReference type="ARBA" id="ARBA00022692"/>
    </source>
</evidence>
<dbReference type="PANTHER" id="PTHR33048">
    <property type="entry name" value="PTH11-LIKE INTEGRAL MEMBRANE PROTEIN (AFU_ORTHOLOGUE AFUA_5G11245)"/>
    <property type="match status" value="1"/>
</dbReference>
<accession>A0A4V1XBG1</accession>
<dbReference type="InterPro" id="IPR052337">
    <property type="entry name" value="SAT4-like"/>
</dbReference>
<dbReference type="OrthoDB" id="3897607at2759"/>
<evidence type="ECO:0000256" key="7">
    <source>
        <dbReference type="SAM" id="Phobius"/>
    </source>
</evidence>
<organism evidence="9 10">
    <name type="scientific">Monosporascus ibericus</name>
    <dbReference type="NCBI Taxonomy" id="155417"/>
    <lineage>
        <taxon>Eukaryota</taxon>
        <taxon>Fungi</taxon>
        <taxon>Dikarya</taxon>
        <taxon>Ascomycota</taxon>
        <taxon>Pezizomycotina</taxon>
        <taxon>Sordariomycetes</taxon>
        <taxon>Xylariomycetidae</taxon>
        <taxon>Xylariales</taxon>
        <taxon>Xylariales incertae sedis</taxon>
        <taxon>Monosporascus</taxon>
    </lineage>
</organism>
<dbReference type="PANTHER" id="PTHR33048:SF21">
    <property type="entry name" value="INTEGRAL MEMBRANE PROTEIN"/>
    <property type="match status" value="1"/>
</dbReference>
<evidence type="ECO:0000256" key="3">
    <source>
        <dbReference type="ARBA" id="ARBA00022989"/>
    </source>
</evidence>
<evidence type="ECO:0000256" key="4">
    <source>
        <dbReference type="ARBA" id="ARBA00023136"/>
    </source>
</evidence>
<evidence type="ECO:0000256" key="5">
    <source>
        <dbReference type="ARBA" id="ARBA00038359"/>
    </source>
</evidence>
<comment type="subcellular location">
    <subcellularLocation>
        <location evidence="1">Membrane</location>
        <topology evidence="1">Multi-pass membrane protein</topology>
    </subcellularLocation>
</comment>
<evidence type="ECO:0000313" key="9">
    <source>
        <dbReference type="EMBL" id="RYP06129.1"/>
    </source>
</evidence>
<evidence type="ECO:0000313" key="10">
    <source>
        <dbReference type="Proteomes" id="UP000293360"/>
    </source>
</evidence>
<name>A0A4V1XBG1_9PEZI</name>
<evidence type="ECO:0000256" key="6">
    <source>
        <dbReference type="SAM" id="MobiDB-lite"/>
    </source>
</evidence>
<dbReference type="InterPro" id="IPR049326">
    <property type="entry name" value="Rhodopsin_dom_fungi"/>
</dbReference>
<keyword evidence="2 7" id="KW-0812">Transmembrane</keyword>
<dbReference type="STRING" id="155417.A0A4V1XBG1"/>
<feature type="domain" description="Rhodopsin" evidence="8">
    <location>
        <begin position="29"/>
        <end position="265"/>
    </location>
</feature>